<proteinExistence type="predicted"/>
<feature type="transmembrane region" description="Helical" evidence="1">
    <location>
        <begin position="113"/>
        <end position="132"/>
    </location>
</feature>
<feature type="transmembrane region" description="Helical" evidence="1">
    <location>
        <begin position="162"/>
        <end position="184"/>
    </location>
</feature>
<dbReference type="AlphaFoldDB" id="A0A7S3NRB8"/>
<organism evidence="2">
    <name type="scientific">Aureoumbra lagunensis</name>
    <dbReference type="NCBI Taxonomy" id="44058"/>
    <lineage>
        <taxon>Eukaryota</taxon>
        <taxon>Sar</taxon>
        <taxon>Stramenopiles</taxon>
        <taxon>Ochrophyta</taxon>
        <taxon>Pelagophyceae</taxon>
        <taxon>Pelagomonadales</taxon>
        <taxon>Aureoumbra</taxon>
    </lineage>
</organism>
<dbReference type="EMBL" id="HBIJ01023032">
    <property type="protein sequence ID" value="CAE0374323.1"/>
    <property type="molecule type" value="Transcribed_RNA"/>
</dbReference>
<feature type="transmembrane region" description="Helical" evidence="1">
    <location>
        <begin position="27"/>
        <end position="48"/>
    </location>
</feature>
<feature type="transmembrane region" description="Helical" evidence="1">
    <location>
        <begin position="196"/>
        <end position="218"/>
    </location>
</feature>
<gene>
    <name evidence="2" type="ORF">ALAG00032_LOCUS15126</name>
</gene>
<feature type="transmembrane region" description="Helical" evidence="1">
    <location>
        <begin position="230"/>
        <end position="249"/>
    </location>
</feature>
<keyword evidence="1" id="KW-1133">Transmembrane helix</keyword>
<sequence>MSGKGDMIYGAKVPEVVVKQGELGQKILLSLCGVGIVFQFLAAAALPIEFICVVIYFFYNVIGMLVVRIAAVSFKFEDPTMLRMTMRIGAAMATYGIVVAITIVTLFQSEIALRLMAVCGLINVIVIVPTSIREFSYLHEARANGIGVDLGRPLNCCENLTVILFLLIANAVLILGIVLALSILGSGQTTGSLFKILFPVYIVMNIIPIVLPKIQHLIATEVRLWPVKCLIIHFFLVITTVIIFIPTFARAQSTAVQRGLGAVGVINGVLAAFAIAINAFIIYRAPRTHDPGMSMLAMEEAKPIEDDKEDNDD</sequence>
<protein>
    <submittedName>
        <fullName evidence="2">Uncharacterized protein</fullName>
    </submittedName>
</protein>
<evidence type="ECO:0000256" key="1">
    <source>
        <dbReference type="SAM" id="Phobius"/>
    </source>
</evidence>
<feature type="transmembrane region" description="Helical" evidence="1">
    <location>
        <begin position="88"/>
        <end position="107"/>
    </location>
</feature>
<keyword evidence="1" id="KW-0472">Membrane</keyword>
<name>A0A7S3NRB8_9STRA</name>
<accession>A0A7S3NRB8</accession>
<keyword evidence="1" id="KW-0812">Transmembrane</keyword>
<feature type="transmembrane region" description="Helical" evidence="1">
    <location>
        <begin position="54"/>
        <end position="76"/>
    </location>
</feature>
<evidence type="ECO:0000313" key="2">
    <source>
        <dbReference type="EMBL" id="CAE0374323.1"/>
    </source>
</evidence>
<feature type="transmembrane region" description="Helical" evidence="1">
    <location>
        <begin position="261"/>
        <end position="283"/>
    </location>
</feature>
<reference evidence="2" key="1">
    <citation type="submission" date="2021-01" db="EMBL/GenBank/DDBJ databases">
        <authorList>
            <person name="Corre E."/>
            <person name="Pelletier E."/>
            <person name="Niang G."/>
            <person name="Scheremetjew M."/>
            <person name="Finn R."/>
            <person name="Kale V."/>
            <person name="Holt S."/>
            <person name="Cochrane G."/>
            <person name="Meng A."/>
            <person name="Brown T."/>
            <person name="Cohen L."/>
        </authorList>
    </citation>
    <scope>NUCLEOTIDE SEQUENCE</scope>
    <source>
        <strain evidence="2">CCMP1510</strain>
    </source>
</reference>